<keyword evidence="1" id="KW-1133">Transmembrane helix</keyword>
<dbReference type="RefSeq" id="WP_008565232.1">
    <property type="nucleotide sequence ID" value="NZ_JH594503.1"/>
</dbReference>
<dbReference type="Proteomes" id="UP000003167">
    <property type="component" value="Unassembled WGS sequence"/>
</dbReference>
<evidence type="ECO:0000313" key="3">
    <source>
        <dbReference type="Proteomes" id="UP000003167"/>
    </source>
</evidence>
<feature type="transmembrane region" description="Helical" evidence="1">
    <location>
        <begin position="6"/>
        <end position="32"/>
    </location>
</feature>
<feature type="transmembrane region" description="Helical" evidence="1">
    <location>
        <begin position="175"/>
        <end position="195"/>
    </location>
</feature>
<protein>
    <submittedName>
        <fullName evidence="2">Uncharacterized protein</fullName>
    </submittedName>
</protein>
<dbReference type="OrthoDB" id="1261310at2"/>
<proteinExistence type="predicted"/>
<sequence>MGIGFTLVVWGIIFSILAFILGLLAAVGVRIFCKPKGRILKMVLAFLTPGVAIFVYAGCSMLYMALVSSVLNIDLGFGDSWYVPIDKVYALESIDTSEHGMLMKGNEVMVEHVTAVQVIKGKVVGKGTHIYFALDMNTGQIQYYPSLKTLQKATGIGRVELMDNATFYWKKRETVYMIGGILCLIIMLLAVKMFWKVGLYREYENGK</sequence>
<comment type="caution">
    <text evidence="2">The sequence shown here is derived from an EMBL/GenBank/DDBJ whole genome shotgun (WGS) entry which is preliminary data.</text>
</comment>
<organism evidence="2 3">
    <name type="scientific">Segatella maculosa OT 289</name>
    <dbReference type="NCBI Taxonomy" id="999422"/>
    <lineage>
        <taxon>Bacteria</taxon>
        <taxon>Pseudomonadati</taxon>
        <taxon>Bacteroidota</taxon>
        <taxon>Bacteroidia</taxon>
        <taxon>Bacteroidales</taxon>
        <taxon>Prevotellaceae</taxon>
        <taxon>Segatella</taxon>
    </lineage>
</organism>
<gene>
    <name evidence="2" type="ORF">HMPREF9944_01294</name>
</gene>
<evidence type="ECO:0000313" key="2">
    <source>
        <dbReference type="EMBL" id="EHO70675.1"/>
    </source>
</evidence>
<evidence type="ECO:0000256" key="1">
    <source>
        <dbReference type="SAM" id="Phobius"/>
    </source>
</evidence>
<accession>H1HMF7</accession>
<keyword evidence="3" id="KW-1185">Reference proteome</keyword>
<dbReference type="HOGENOM" id="CLU_1319968_0_0_10"/>
<reference evidence="2 3" key="1">
    <citation type="submission" date="2011-12" db="EMBL/GenBank/DDBJ databases">
        <title>The Genome Sequence of Prevotella maculosa OT 289.</title>
        <authorList>
            <consortium name="The Broad Institute Genome Sequencing Platform"/>
            <person name="Earl A."/>
            <person name="Ward D."/>
            <person name="Feldgarden M."/>
            <person name="Gevers D."/>
            <person name="Izard J."/>
            <person name="Blanton J.M."/>
            <person name="Mathney J."/>
            <person name="Tanner A.C."/>
            <person name="Dewhirst F.E."/>
            <person name="Young S.K."/>
            <person name="Zeng Q."/>
            <person name="Gargeya S."/>
            <person name="Fitzgerald M."/>
            <person name="Haas B."/>
            <person name="Abouelleil A."/>
            <person name="Alvarado L."/>
            <person name="Arachchi H.M."/>
            <person name="Berlin A."/>
            <person name="Chapman S.B."/>
            <person name="Gearin G."/>
            <person name="Goldberg J."/>
            <person name="Griggs A."/>
            <person name="Gujja S."/>
            <person name="Hansen M."/>
            <person name="Heiman D."/>
            <person name="Howarth C."/>
            <person name="Larimer J."/>
            <person name="Lui A."/>
            <person name="MacDonald P.J.P."/>
            <person name="McCowen C."/>
            <person name="Montmayeur A."/>
            <person name="Murphy C."/>
            <person name="Neiman D."/>
            <person name="Pearson M."/>
            <person name="Priest M."/>
            <person name="Roberts A."/>
            <person name="Saif S."/>
            <person name="Shea T."/>
            <person name="Sisk P."/>
            <person name="Stolte C."/>
            <person name="Sykes S."/>
            <person name="Wortman J."/>
            <person name="Nusbaum C."/>
            <person name="Birren B."/>
        </authorList>
    </citation>
    <scope>NUCLEOTIDE SEQUENCE [LARGE SCALE GENOMIC DNA]</scope>
    <source>
        <strain evidence="2 3">OT 289</strain>
    </source>
</reference>
<keyword evidence="1" id="KW-0812">Transmembrane</keyword>
<dbReference type="AlphaFoldDB" id="H1HMF7"/>
<dbReference type="EMBL" id="AGEK01000025">
    <property type="protein sequence ID" value="EHO70675.1"/>
    <property type="molecule type" value="Genomic_DNA"/>
</dbReference>
<dbReference type="PATRIC" id="fig|999422.3.peg.1342"/>
<dbReference type="STRING" id="999422.HMPREF9944_01294"/>
<keyword evidence="1" id="KW-0472">Membrane</keyword>
<feature type="transmembrane region" description="Helical" evidence="1">
    <location>
        <begin position="44"/>
        <end position="66"/>
    </location>
</feature>
<name>H1HMF7_9BACT</name>